<feature type="compositionally biased region" description="Polar residues" evidence="1">
    <location>
        <begin position="268"/>
        <end position="288"/>
    </location>
</feature>
<evidence type="ECO:0000256" key="1">
    <source>
        <dbReference type="SAM" id="MobiDB-lite"/>
    </source>
</evidence>
<feature type="region of interest" description="Disordered" evidence="1">
    <location>
        <begin position="261"/>
        <end position="297"/>
    </location>
</feature>
<feature type="compositionally biased region" description="Basic and acidic residues" evidence="1">
    <location>
        <begin position="573"/>
        <end position="585"/>
    </location>
</feature>
<dbReference type="EMBL" id="FN653017">
    <property type="protein sequence ID" value="CBY21593.1"/>
    <property type="molecule type" value="Genomic_DNA"/>
</dbReference>
<feature type="region of interest" description="Disordered" evidence="1">
    <location>
        <begin position="457"/>
        <end position="476"/>
    </location>
</feature>
<sequence>MITQNVFLSEKDLMRKFQKSPTRFSFVLTKATPFEISPHRGVDDDSRYTAIHCQLVDNNFNLINLEWRLRDETVIPQKIVEALDDTQVILAEQVQFVRTKKDHLKQHVFCTTSNSSLYFLKTLPTTDFIQKDFLKNFAIVDGYPVDVKRSVFNFETDLWITPKPEVLEQASWCCNDISVNDAHVYLRKYMDHGSFYSRNKTTPMPDRAAEVAAHVNQKNKEEKHRGFKDPKFWIGGAESFCQILRLQKERHRVSKCFILRKPQPPQQLAPNSDENNKNHIQTTSQLQKPSDKKAEPELTLREQIDQIHKQFPTATVAGLLKKNLMNAKNEKSTPTKKQLSLSSSSSSNAGKKIWRPVNFDKCTLKKTTKNDEEQPISQKYTTRTVSPSTYQKQKQVFEEKRDEIHAKYNVSEESQYLMNLIYSSTFSPHKCADDIKDSKCDRDTALQTATVGKNNAKDNTITSKKENLPEDYDSDSTTISITSDDESTMRVGPGSYGETVNFCGNKNHLVFEESESEDEPPTNEDIAFLNDINEDIDAQSELLSFQRDADIDQDIAEIEGYKRLLESDTESESSDKMADDYDKHKNLPKKRTLLSDDSE</sequence>
<proteinExistence type="predicted"/>
<dbReference type="Proteomes" id="UP000001307">
    <property type="component" value="Unassembled WGS sequence"/>
</dbReference>
<evidence type="ECO:0000313" key="2">
    <source>
        <dbReference type="EMBL" id="CBY21593.1"/>
    </source>
</evidence>
<accession>E4WUR2</accession>
<feature type="region of interest" description="Disordered" evidence="1">
    <location>
        <begin position="564"/>
        <end position="599"/>
    </location>
</feature>
<dbReference type="InParanoid" id="E4WUR2"/>
<protein>
    <submittedName>
        <fullName evidence="2">Uncharacterized protein</fullName>
    </submittedName>
</protein>
<reference evidence="2" key="1">
    <citation type="journal article" date="2010" name="Science">
        <title>Plasticity of animal genome architecture unmasked by rapid evolution of a pelagic tunicate.</title>
        <authorList>
            <person name="Denoeud F."/>
            <person name="Henriet S."/>
            <person name="Mungpakdee S."/>
            <person name="Aury J.M."/>
            <person name="Da Silva C."/>
            <person name="Brinkmann H."/>
            <person name="Mikhaleva J."/>
            <person name="Olsen L.C."/>
            <person name="Jubin C."/>
            <person name="Canestro C."/>
            <person name="Bouquet J.M."/>
            <person name="Danks G."/>
            <person name="Poulain J."/>
            <person name="Campsteijn C."/>
            <person name="Adamski M."/>
            <person name="Cross I."/>
            <person name="Yadetie F."/>
            <person name="Muffato M."/>
            <person name="Louis A."/>
            <person name="Butcher S."/>
            <person name="Tsagkogeorga G."/>
            <person name="Konrad A."/>
            <person name="Singh S."/>
            <person name="Jensen M.F."/>
            <person name="Cong E.H."/>
            <person name="Eikeseth-Otteraa H."/>
            <person name="Noel B."/>
            <person name="Anthouard V."/>
            <person name="Porcel B.M."/>
            <person name="Kachouri-Lafond R."/>
            <person name="Nishino A."/>
            <person name="Ugolini M."/>
            <person name="Chourrout P."/>
            <person name="Nishida H."/>
            <person name="Aasland R."/>
            <person name="Huzurbazar S."/>
            <person name="Westhof E."/>
            <person name="Delsuc F."/>
            <person name="Lehrach H."/>
            <person name="Reinhardt R."/>
            <person name="Weissenbach J."/>
            <person name="Roy S.W."/>
            <person name="Artiguenave F."/>
            <person name="Postlethwait J.H."/>
            <person name="Manak J.R."/>
            <person name="Thompson E.M."/>
            <person name="Jaillon O."/>
            <person name="Du Pasquier L."/>
            <person name="Boudinot P."/>
            <person name="Liberles D.A."/>
            <person name="Volff J.N."/>
            <person name="Philippe H."/>
            <person name="Lenhard B."/>
            <person name="Roest Crollius H."/>
            <person name="Wincker P."/>
            <person name="Chourrout D."/>
        </authorList>
    </citation>
    <scope>NUCLEOTIDE SEQUENCE [LARGE SCALE GENOMIC DNA]</scope>
</reference>
<evidence type="ECO:0000313" key="3">
    <source>
        <dbReference type="Proteomes" id="UP000001307"/>
    </source>
</evidence>
<gene>
    <name evidence="2" type="ORF">GSOID_T00009365001</name>
</gene>
<feature type="region of interest" description="Disordered" evidence="1">
    <location>
        <begin position="368"/>
        <end position="387"/>
    </location>
</feature>
<keyword evidence="3" id="KW-1185">Reference proteome</keyword>
<feature type="region of interest" description="Disordered" evidence="1">
    <location>
        <begin position="327"/>
        <end position="350"/>
    </location>
</feature>
<dbReference type="OrthoDB" id="10677105at2759"/>
<feature type="compositionally biased region" description="Polar residues" evidence="1">
    <location>
        <begin position="375"/>
        <end position="387"/>
    </location>
</feature>
<name>E4WUR2_OIKDI</name>
<organism evidence="2">
    <name type="scientific">Oikopleura dioica</name>
    <name type="common">Tunicate</name>
    <dbReference type="NCBI Taxonomy" id="34765"/>
    <lineage>
        <taxon>Eukaryota</taxon>
        <taxon>Metazoa</taxon>
        <taxon>Chordata</taxon>
        <taxon>Tunicata</taxon>
        <taxon>Appendicularia</taxon>
        <taxon>Copelata</taxon>
        <taxon>Oikopleuridae</taxon>
        <taxon>Oikopleura</taxon>
    </lineage>
</organism>
<dbReference type="AlphaFoldDB" id="E4WUR2"/>